<keyword evidence="7" id="KW-0732">Signal</keyword>
<feature type="domain" description="GH16" evidence="8">
    <location>
        <begin position="17"/>
        <end position="212"/>
    </location>
</feature>
<dbReference type="InterPro" id="IPR008264">
    <property type="entry name" value="Beta_glucanase"/>
</dbReference>
<reference evidence="9" key="1">
    <citation type="journal article" date="2008" name="BMC Genomics">
        <title>A conifer genomics resource of 200,000 spruce (Picea spp.) ESTs and 6,464 high-quality, sequence-finished full-length cDNAs for Sitka spruce (Picea sitchensis).</title>
        <authorList>
            <person name="Ralph S.G."/>
            <person name="Chun H.J."/>
            <person name="Kolosova N."/>
            <person name="Cooper D."/>
            <person name="Oddy C."/>
            <person name="Ritland C.E."/>
            <person name="Kirkpatrick R."/>
            <person name="Moore R."/>
            <person name="Barber S."/>
            <person name="Holt R.A."/>
            <person name="Jones S.J."/>
            <person name="Marra M.A."/>
            <person name="Douglas C.J."/>
            <person name="Ritland K."/>
            <person name="Bohlmann J."/>
        </authorList>
    </citation>
    <scope>NUCLEOTIDE SEQUENCE</scope>
    <source>
        <tissue evidence="9">Bark</tissue>
    </source>
</reference>
<dbReference type="InterPro" id="IPR044791">
    <property type="entry name" value="Beta-glucanase/XTH"/>
</dbReference>
<evidence type="ECO:0000256" key="3">
    <source>
        <dbReference type="ARBA" id="ARBA00023157"/>
    </source>
</evidence>
<evidence type="ECO:0000256" key="1">
    <source>
        <dbReference type="ARBA" id="ARBA00022679"/>
    </source>
</evidence>
<dbReference type="PANTHER" id="PTHR31062">
    <property type="entry name" value="XYLOGLUCAN ENDOTRANSGLUCOSYLASE/HYDROLASE PROTEIN 8-RELATED"/>
    <property type="match status" value="1"/>
</dbReference>
<keyword evidence="7" id="KW-0961">Cell wall biogenesis/degradation</keyword>
<dbReference type="GO" id="GO:0042546">
    <property type="term" value="P:cell wall biogenesis"/>
    <property type="evidence" value="ECO:0007669"/>
    <property type="project" value="InterPro"/>
</dbReference>
<dbReference type="FunFam" id="2.60.120.200:FF:000025">
    <property type="entry name" value="Xyloglucan endotransglucosylase/hydrolase"/>
    <property type="match status" value="1"/>
</dbReference>
<evidence type="ECO:0000259" key="8">
    <source>
        <dbReference type="PROSITE" id="PS51762"/>
    </source>
</evidence>
<accession>A9NNJ5</accession>
<dbReference type="AlphaFoldDB" id="A9NNJ5"/>
<protein>
    <recommendedName>
        <fullName evidence="7">Xyloglucan endotransglucosylase/hydrolase</fullName>
        <ecNumber evidence="7">2.4.1.207</ecNumber>
    </recommendedName>
</protein>
<comment type="subcellular location">
    <subcellularLocation>
        <location evidence="7">Secreted</location>
        <location evidence="7">Cell wall</location>
    </subcellularLocation>
    <subcellularLocation>
        <location evidence="7">Secreted</location>
        <location evidence="7">Extracellular space</location>
        <location evidence="7">Apoplast</location>
    </subcellularLocation>
</comment>
<dbReference type="InterPro" id="IPR010713">
    <property type="entry name" value="XET_C"/>
</dbReference>
<dbReference type="InterPro" id="IPR000757">
    <property type="entry name" value="Beta-glucanase-like"/>
</dbReference>
<reference evidence="10" key="2">
    <citation type="submission" date="2009-02" db="EMBL/GenBank/DDBJ databases">
        <title>Full length sequence-verified cDNA sequences from Sitka spruce (Picea sitchensis).</title>
        <authorList>
            <person name="Reid K.E."/>
            <person name="Liao N."/>
            <person name="Ralph S."/>
            <person name="Kolosova N."/>
            <person name="Oddy C."/>
            <person name="Moore R."/>
            <person name="Mayo M."/>
            <person name="Wagner S."/>
            <person name="King J."/>
            <person name="Yanchuk A."/>
            <person name="Holt R."/>
            <person name="Jones S."/>
            <person name="Marra M."/>
            <person name="Ritland C.E."/>
            <person name="Ritland K."/>
            <person name="Bohlmann J."/>
        </authorList>
    </citation>
    <scope>NUCLEOTIDE SEQUENCE</scope>
    <source>
        <tissue evidence="10">Bark</tissue>
    </source>
</reference>
<dbReference type="PIRSF" id="PIRSF005604">
    <property type="entry name" value="XET"/>
    <property type="match status" value="1"/>
</dbReference>
<keyword evidence="7" id="KW-0964">Secreted</keyword>
<dbReference type="InterPro" id="IPR013320">
    <property type="entry name" value="ConA-like_dom_sf"/>
</dbReference>
<dbReference type="CDD" id="cd02176">
    <property type="entry name" value="GH16_XET"/>
    <property type="match status" value="1"/>
</dbReference>
<dbReference type="GO" id="GO:0048046">
    <property type="term" value="C:apoplast"/>
    <property type="evidence" value="ECO:0007669"/>
    <property type="project" value="UniProtKB-SubCell"/>
</dbReference>
<keyword evidence="3" id="KW-1015">Disulfide bond</keyword>
<evidence type="ECO:0000313" key="9">
    <source>
        <dbReference type="EMBL" id="ABK22206.1"/>
    </source>
</evidence>
<sequence>MACVSKQRCFFFILALCFWASNCAEFNDIFEPSWAMDHVMYEGELLKLRLDNISGAGFSSKAAYLFGKAGAQIKLVPGDSAGTVTAFYMSSEGTLHDEFDFEFLGNASGEPYIVQTNIYSNGTGNREQRIYLWFDPTADFHSYSFLWNHNQVVFLVDSVPIRVFPNNERLGVPYPKKQPMKVSSSIWNADDWATQGGLVKTNWSHSPFISTYKSFDIDANEYGLNGESRGVNENGSKWWDMPSYSSLSPQQRRMLRWVHRNYIIYDYCKDSTRFSTSPPECAGLRF</sequence>
<dbReference type="CAZy" id="GH16">
    <property type="family name" value="Glycoside Hydrolase Family 16"/>
</dbReference>
<comment type="similarity">
    <text evidence="7">Belongs to the glycosyl hydrolase 16 family.</text>
</comment>
<dbReference type="EMBL" id="EF082854">
    <property type="protein sequence ID" value="ABK22206.1"/>
    <property type="molecule type" value="mRNA"/>
</dbReference>
<dbReference type="EMBL" id="BT071450">
    <property type="protein sequence ID" value="ACN40909.1"/>
    <property type="molecule type" value="mRNA"/>
</dbReference>
<dbReference type="GO" id="GO:0004553">
    <property type="term" value="F:hydrolase activity, hydrolyzing O-glycosyl compounds"/>
    <property type="evidence" value="ECO:0007669"/>
    <property type="project" value="InterPro"/>
</dbReference>
<feature type="signal peptide" evidence="7">
    <location>
        <begin position="1"/>
        <end position="24"/>
    </location>
</feature>
<evidence type="ECO:0000313" key="10">
    <source>
        <dbReference type="EMBL" id="ACN40909.1"/>
    </source>
</evidence>
<dbReference type="SUPFAM" id="SSF49899">
    <property type="entry name" value="Concanavalin A-like lectins/glucanases"/>
    <property type="match status" value="1"/>
</dbReference>
<evidence type="ECO:0000256" key="5">
    <source>
        <dbReference type="PIRSR" id="PIRSR005604-1"/>
    </source>
</evidence>
<feature type="glycosylation site" description="N-linked (GlcNAc...) asparagine" evidence="6">
    <location>
        <position position="106"/>
    </location>
</feature>
<evidence type="ECO:0000256" key="4">
    <source>
        <dbReference type="ARBA" id="ARBA00023295"/>
    </source>
</evidence>
<feature type="chain" id="PRO_5010753196" description="Xyloglucan endotransglucosylase/hydrolase" evidence="7">
    <location>
        <begin position="25"/>
        <end position="286"/>
    </location>
</feature>
<comment type="PTM">
    <text evidence="7">Contains at least one intrachain disulfide bond essential for its enzymatic activity.</text>
</comment>
<dbReference type="GO" id="GO:0071555">
    <property type="term" value="P:cell wall organization"/>
    <property type="evidence" value="ECO:0007669"/>
    <property type="project" value="UniProtKB-KW"/>
</dbReference>
<dbReference type="InterPro" id="IPR016455">
    <property type="entry name" value="XTH"/>
</dbReference>
<dbReference type="Gene3D" id="2.60.120.200">
    <property type="match status" value="1"/>
</dbReference>
<evidence type="ECO:0000256" key="7">
    <source>
        <dbReference type="RuleBase" id="RU361120"/>
    </source>
</evidence>
<dbReference type="GO" id="GO:0010411">
    <property type="term" value="P:xyloglucan metabolic process"/>
    <property type="evidence" value="ECO:0007669"/>
    <property type="project" value="InterPro"/>
</dbReference>
<dbReference type="GO" id="GO:0016762">
    <property type="term" value="F:xyloglucan:xyloglucosyl transferase activity"/>
    <property type="evidence" value="ECO:0007669"/>
    <property type="project" value="UniProtKB-EC"/>
</dbReference>
<dbReference type="PRINTS" id="PR00737">
    <property type="entry name" value="GLHYDRLASE16"/>
</dbReference>
<comment type="function">
    <text evidence="7">Catalyzes xyloglucan endohydrolysis (XEH) and/or endotransglycosylation (XET). Cleaves and religates xyloglucan polymers, an essential constituent of the primary cell wall, and thereby participates in cell wall construction of growing tissues.</text>
</comment>
<keyword evidence="4 7" id="KW-0326">Glycosidase</keyword>
<dbReference type="PROSITE" id="PS51762">
    <property type="entry name" value="GH16_2"/>
    <property type="match status" value="1"/>
</dbReference>
<proteinExistence type="evidence at transcript level"/>
<feature type="active site" description="Nucleophile" evidence="5">
    <location>
        <position position="98"/>
    </location>
</feature>
<keyword evidence="7" id="KW-0052">Apoplast</keyword>
<evidence type="ECO:0000256" key="6">
    <source>
        <dbReference type="PIRSR" id="PIRSR005604-2"/>
    </source>
</evidence>
<keyword evidence="2 7" id="KW-0378">Hydrolase</keyword>
<dbReference type="Pfam" id="PF06955">
    <property type="entry name" value="XET_C"/>
    <property type="match status" value="1"/>
</dbReference>
<organism evidence="9">
    <name type="scientific">Picea sitchensis</name>
    <name type="common">Sitka spruce</name>
    <name type="synonym">Pinus sitchensis</name>
    <dbReference type="NCBI Taxonomy" id="3332"/>
    <lineage>
        <taxon>Eukaryota</taxon>
        <taxon>Viridiplantae</taxon>
        <taxon>Streptophyta</taxon>
        <taxon>Embryophyta</taxon>
        <taxon>Tracheophyta</taxon>
        <taxon>Spermatophyta</taxon>
        <taxon>Pinopsida</taxon>
        <taxon>Pinidae</taxon>
        <taxon>Conifers I</taxon>
        <taxon>Pinales</taxon>
        <taxon>Pinaceae</taxon>
        <taxon>Picea</taxon>
    </lineage>
</organism>
<keyword evidence="1 7" id="KW-0808">Transferase</keyword>
<keyword evidence="7" id="KW-0134">Cell wall</keyword>
<feature type="active site" description="Proton donor" evidence="5">
    <location>
        <position position="102"/>
    </location>
</feature>
<dbReference type="EC" id="2.4.1.207" evidence="7"/>
<dbReference type="Pfam" id="PF00722">
    <property type="entry name" value="Glyco_hydro_16"/>
    <property type="match status" value="1"/>
</dbReference>
<evidence type="ECO:0000256" key="2">
    <source>
        <dbReference type="ARBA" id="ARBA00022801"/>
    </source>
</evidence>
<name>A9NNJ5_PICSI</name>